<organism evidence="7 8">
    <name type="scientific">Lineolata rhizophorae</name>
    <dbReference type="NCBI Taxonomy" id="578093"/>
    <lineage>
        <taxon>Eukaryota</taxon>
        <taxon>Fungi</taxon>
        <taxon>Dikarya</taxon>
        <taxon>Ascomycota</taxon>
        <taxon>Pezizomycotina</taxon>
        <taxon>Dothideomycetes</taxon>
        <taxon>Dothideomycetes incertae sedis</taxon>
        <taxon>Lineolatales</taxon>
        <taxon>Lineolataceae</taxon>
        <taxon>Lineolata</taxon>
    </lineage>
</organism>
<evidence type="ECO:0000313" key="8">
    <source>
        <dbReference type="Proteomes" id="UP000799766"/>
    </source>
</evidence>
<accession>A0A6A6NRI6</accession>
<gene>
    <name evidence="7" type="ORF">BDY21DRAFT_264331</name>
</gene>
<dbReference type="OrthoDB" id="414175at2759"/>
<evidence type="ECO:0000256" key="2">
    <source>
        <dbReference type="ARBA" id="ARBA00006462"/>
    </source>
</evidence>
<evidence type="ECO:0000256" key="5">
    <source>
        <dbReference type="ARBA" id="ARBA00022989"/>
    </source>
</evidence>
<evidence type="ECO:0000256" key="1">
    <source>
        <dbReference type="ARBA" id="ARBA00004606"/>
    </source>
</evidence>
<keyword evidence="4" id="KW-0735">Signal-anchor</keyword>
<comment type="subcellular location">
    <subcellularLocation>
        <location evidence="1">Membrane</location>
        <topology evidence="1">Single-pass type II membrane protein</topology>
    </subcellularLocation>
</comment>
<dbReference type="PANTHER" id="PTHR23033:SF47">
    <property type="entry name" value="APPLE DOMAIN-CONTAINING PROTEIN-RELATED"/>
    <property type="match status" value="1"/>
</dbReference>
<evidence type="ECO:0000313" key="7">
    <source>
        <dbReference type="EMBL" id="KAF2454117.1"/>
    </source>
</evidence>
<proteinExistence type="inferred from homology"/>
<name>A0A6A6NRI6_9PEZI</name>
<dbReference type="GO" id="GO:0016020">
    <property type="term" value="C:membrane"/>
    <property type="evidence" value="ECO:0007669"/>
    <property type="project" value="UniProtKB-SubCell"/>
</dbReference>
<evidence type="ECO:0000256" key="3">
    <source>
        <dbReference type="ARBA" id="ARBA00022692"/>
    </source>
</evidence>
<keyword evidence="6" id="KW-0472">Membrane</keyword>
<keyword evidence="8" id="KW-1185">Reference proteome</keyword>
<sequence>GASDVLVVLKTGSTEIFEKLPEHLLTLFNCVPHKLIFSDLEQDVAGIHVHDALANIPHSWKTELPEFEAYREIKEARGMGLDLANLKSGRFWDLDKWKFLPMVHRSRQMFPDVKWAIFIEADTALSWTNFLQLTRAHDSELKLYFGAQNMLGDTAFAHGGSGIVLSQGALDAYESVYDELYTTTWKQYTKNSCCGDGVIAQALKDAGVELTPAWPMIQGETPSSLDWTRRHWCAPAVTWHHAASFEIDELWQYHNDWVAEHGWDTPYLFRDIYATFVSPHLRESRDNWDNLSREFQFPRDPTEINDSGRVRPEAEVHAHESFEKCRTLCEGRKDCLQFRWRGGRNKRCWLSNVVQLGRPVPEDDEVKPRSGWLLDRIDEWKQKREPC</sequence>
<evidence type="ECO:0000256" key="6">
    <source>
        <dbReference type="ARBA" id="ARBA00023136"/>
    </source>
</evidence>
<keyword evidence="3" id="KW-0812">Transmembrane</keyword>
<feature type="non-terminal residue" evidence="7">
    <location>
        <position position="1"/>
    </location>
</feature>
<reference evidence="7" key="1">
    <citation type="journal article" date="2020" name="Stud. Mycol.">
        <title>101 Dothideomycetes genomes: a test case for predicting lifestyles and emergence of pathogens.</title>
        <authorList>
            <person name="Haridas S."/>
            <person name="Albert R."/>
            <person name="Binder M."/>
            <person name="Bloem J."/>
            <person name="Labutti K."/>
            <person name="Salamov A."/>
            <person name="Andreopoulos B."/>
            <person name="Baker S."/>
            <person name="Barry K."/>
            <person name="Bills G."/>
            <person name="Bluhm B."/>
            <person name="Cannon C."/>
            <person name="Castanera R."/>
            <person name="Culley D."/>
            <person name="Daum C."/>
            <person name="Ezra D."/>
            <person name="Gonzalez J."/>
            <person name="Henrissat B."/>
            <person name="Kuo A."/>
            <person name="Liang C."/>
            <person name="Lipzen A."/>
            <person name="Lutzoni F."/>
            <person name="Magnuson J."/>
            <person name="Mondo S."/>
            <person name="Nolan M."/>
            <person name="Ohm R."/>
            <person name="Pangilinan J."/>
            <person name="Park H.-J."/>
            <person name="Ramirez L."/>
            <person name="Alfaro M."/>
            <person name="Sun H."/>
            <person name="Tritt A."/>
            <person name="Yoshinaga Y."/>
            <person name="Zwiers L.-H."/>
            <person name="Turgeon B."/>
            <person name="Goodwin S."/>
            <person name="Spatafora J."/>
            <person name="Crous P."/>
            <person name="Grigoriev I."/>
        </authorList>
    </citation>
    <scope>NUCLEOTIDE SEQUENCE</scope>
    <source>
        <strain evidence="7">ATCC 16933</strain>
    </source>
</reference>
<feature type="non-terminal residue" evidence="7">
    <location>
        <position position="387"/>
    </location>
</feature>
<evidence type="ECO:0000256" key="4">
    <source>
        <dbReference type="ARBA" id="ARBA00022968"/>
    </source>
</evidence>
<protein>
    <recommendedName>
        <fullName evidence="9">Apple domain-containing protein</fullName>
    </recommendedName>
</protein>
<dbReference type="AlphaFoldDB" id="A0A6A6NRI6"/>
<dbReference type="InterPro" id="IPR026050">
    <property type="entry name" value="C1GALT1/C1GALT1_chp1"/>
</dbReference>
<comment type="similarity">
    <text evidence="2">Belongs to the glycosyltransferase 31 family. Beta3-Gal-T subfamily.</text>
</comment>
<dbReference type="Proteomes" id="UP000799766">
    <property type="component" value="Unassembled WGS sequence"/>
</dbReference>
<dbReference type="EMBL" id="MU001693">
    <property type="protein sequence ID" value="KAF2454117.1"/>
    <property type="molecule type" value="Genomic_DNA"/>
</dbReference>
<keyword evidence="5" id="KW-1133">Transmembrane helix</keyword>
<dbReference type="PANTHER" id="PTHR23033">
    <property type="entry name" value="BETA1,3-GALACTOSYLTRANSFERASE"/>
    <property type="match status" value="1"/>
</dbReference>
<evidence type="ECO:0008006" key="9">
    <source>
        <dbReference type="Google" id="ProtNLM"/>
    </source>
</evidence>
<dbReference type="Gene3D" id="3.90.550.50">
    <property type="match status" value="1"/>
</dbReference>